<feature type="domain" description="CBS" evidence="5">
    <location>
        <begin position="230"/>
        <end position="280"/>
    </location>
</feature>
<dbReference type="InterPro" id="IPR051462">
    <property type="entry name" value="CBS_domain-containing"/>
</dbReference>
<evidence type="ECO:0000259" key="5">
    <source>
        <dbReference type="PROSITE" id="PS51371"/>
    </source>
</evidence>
<feature type="domain" description="CBS" evidence="5">
    <location>
        <begin position="7"/>
        <end position="62"/>
    </location>
</feature>
<dbReference type="GO" id="GO:0009086">
    <property type="term" value="P:methionine biosynthetic process"/>
    <property type="evidence" value="ECO:0007669"/>
    <property type="project" value="UniProtKB-KW"/>
</dbReference>
<feature type="domain" description="CBS" evidence="5">
    <location>
        <begin position="139"/>
        <end position="199"/>
    </location>
</feature>
<proteinExistence type="predicted"/>
<dbReference type="AlphaFoldDB" id="A0AAE3KYR3"/>
<dbReference type="CDD" id="cd02205">
    <property type="entry name" value="CBS_pair_SF"/>
    <property type="match status" value="2"/>
</dbReference>
<gene>
    <name evidence="6" type="ORF">PV02_12475</name>
</gene>
<dbReference type="Pfam" id="PF00571">
    <property type="entry name" value="CBS"/>
    <property type="match status" value="4"/>
</dbReference>
<dbReference type="SMART" id="SM00116">
    <property type="entry name" value="CBS"/>
    <property type="match status" value="4"/>
</dbReference>
<keyword evidence="1" id="KW-0028">Amino-acid biosynthesis</keyword>
<evidence type="ECO:0000256" key="1">
    <source>
        <dbReference type="ARBA" id="ARBA00022605"/>
    </source>
</evidence>
<keyword evidence="2" id="KW-0677">Repeat</keyword>
<dbReference type="InterPro" id="IPR000644">
    <property type="entry name" value="CBS_dom"/>
</dbReference>
<accession>A0AAE3KYR3</accession>
<dbReference type="Gene3D" id="3.10.580.10">
    <property type="entry name" value="CBS-domain"/>
    <property type="match status" value="3"/>
</dbReference>
<keyword evidence="4" id="KW-0129">CBS domain</keyword>
<dbReference type="PANTHER" id="PTHR48108">
    <property type="entry name" value="CBS DOMAIN-CONTAINING PROTEIN CBSX2, CHLOROPLASTIC"/>
    <property type="match status" value="1"/>
</dbReference>
<evidence type="ECO:0000256" key="4">
    <source>
        <dbReference type="PROSITE-ProRule" id="PRU00703"/>
    </source>
</evidence>
<keyword evidence="3" id="KW-0486">Methionine biosynthesis</keyword>
<protein>
    <submittedName>
        <fullName evidence="6">Signal-transduction protein containing cAMP-binding and CBS domains</fullName>
    </submittedName>
</protein>
<evidence type="ECO:0000256" key="2">
    <source>
        <dbReference type="ARBA" id="ARBA00022737"/>
    </source>
</evidence>
<organism evidence="6 7">
    <name type="scientific">Methanolobus chelungpuianus</name>
    <dbReference type="NCBI Taxonomy" id="502115"/>
    <lineage>
        <taxon>Archaea</taxon>
        <taxon>Methanobacteriati</taxon>
        <taxon>Methanobacteriota</taxon>
        <taxon>Stenosarchaea group</taxon>
        <taxon>Methanomicrobia</taxon>
        <taxon>Methanosarcinales</taxon>
        <taxon>Methanosarcinaceae</taxon>
        <taxon>Methanolobus</taxon>
    </lineage>
</organism>
<dbReference type="InterPro" id="IPR046342">
    <property type="entry name" value="CBS_dom_sf"/>
</dbReference>
<name>A0AAE3KYR3_9EURY</name>
<keyword evidence="7" id="KW-1185">Reference proteome</keyword>
<dbReference type="PROSITE" id="PS51371">
    <property type="entry name" value="CBS"/>
    <property type="match status" value="4"/>
</dbReference>
<evidence type="ECO:0000313" key="6">
    <source>
        <dbReference type="EMBL" id="MCQ6963862.1"/>
    </source>
</evidence>
<comment type="caution">
    <text evidence="6">The sequence shown here is derived from an EMBL/GenBank/DDBJ whole genome shotgun (WGS) entry which is preliminary data.</text>
</comment>
<evidence type="ECO:0000313" key="7">
    <source>
        <dbReference type="Proteomes" id="UP001206983"/>
    </source>
</evidence>
<dbReference type="SUPFAM" id="SSF54631">
    <property type="entry name" value="CBS-domain pair"/>
    <property type="match status" value="2"/>
</dbReference>
<evidence type="ECO:0000256" key="3">
    <source>
        <dbReference type="ARBA" id="ARBA00023167"/>
    </source>
</evidence>
<dbReference type="Proteomes" id="UP001206983">
    <property type="component" value="Unassembled WGS sequence"/>
</dbReference>
<reference evidence="6 7" key="1">
    <citation type="journal article" date="2011" name="Appl. Environ. Microbiol.">
        <title>Methanogenic archaea isolated from Taiwan's Chelungpu fault.</title>
        <authorList>
            <person name="Wu S.Y."/>
            <person name="Lai M.C."/>
        </authorList>
    </citation>
    <scope>NUCLEOTIDE SEQUENCE [LARGE SCALE GENOMIC DNA]</scope>
    <source>
        <strain evidence="6 7">St545Mb</strain>
    </source>
</reference>
<dbReference type="PANTHER" id="PTHR48108:SF26">
    <property type="entry name" value="CBS DOMAIN-CONTAINING PROTEIN DDB_G0289609"/>
    <property type="match status" value="1"/>
</dbReference>
<dbReference type="EMBL" id="JTEO01000011">
    <property type="protein sequence ID" value="MCQ6963862.1"/>
    <property type="molecule type" value="Genomic_DNA"/>
</dbReference>
<feature type="domain" description="CBS" evidence="5">
    <location>
        <begin position="77"/>
        <end position="131"/>
    </location>
</feature>
<sequence length="280" mass="31285">MNVGDIMSSPVFTIAPEENVAHARNLMLKHKISTLVVAREGKMIGIVTKTDLSRRLAQAEPMWRRRPIDKIPVSMVMNDAPISIYPDASISQASNLMLENGINSLVVVRENIMGIVTGTDIMRYVSQQKDIKLRVSDLMVDDIIFVHRHHTINHVVQEMEKHEVNRVIVTDDSNEAVGIITTSNVALNIMVDNEGNMQSKSIKMARRSTPAGQKTYRYIKDVPLVAEDIMVELPSGVAVDDMVTDAARLMLEEHVISLPVVNREEIVSMIGRKDILRAAQ</sequence>